<feature type="transmembrane region" description="Helical" evidence="1">
    <location>
        <begin position="135"/>
        <end position="155"/>
    </location>
</feature>
<keyword evidence="1" id="KW-0812">Transmembrane</keyword>
<protein>
    <recommendedName>
        <fullName evidence="4">DUF2214 family protein</fullName>
    </recommendedName>
</protein>
<comment type="caution">
    <text evidence="2">The sequence shown here is derived from an EMBL/GenBank/DDBJ whole genome shotgun (WGS) entry which is preliminary data.</text>
</comment>
<sequence>MNTYLLSLLLHIIGLSMMSGVVLAGFMANRRFWKVYASDRLRAAAILDLTARFPIIMGVGMLLLLVSGIYMMALVHGTYGEQLWFRIKMGMVVLLVLNSVVGRRLGKKMRPVLLAVSSNEKIETSLEPIKGQLTLFYMIQLLLLLAIFTCGVLKFT</sequence>
<organism evidence="2 3">
    <name type="scientific">Chitinophaga qingshengii</name>
    <dbReference type="NCBI Taxonomy" id="1569794"/>
    <lineage>
        <taxon>Bacteria</taxon>
        <taxon>Pseudomonadati</taxon>
        <taxon>Bacteroidota</taxon>
        <taxon>Chitinophagia</taxon>
        <taxon>Chitinophagales</taxon>
        <taxon>Chitinophagaceae</taxon>
        <taxon>Chitinophaga</taxon>
    </lineage>
</organism>
<evidence type="ECO:0000256" key="1">
    <source>
        <dbReference type="SAM" id="Phobius"/>
    </source>
</evidence>
<evidence type="ECO:0000313" key="3">
    <source>
        <dbReference type="Proteomes" id="UP000659124"/>
    </source>
</evidence>
<feature type="transmembrane region" description="Helical" evidence="1">
    <location>
        <begin position="6"/>
        <end position="28"/>
    </location>
</feature>
<feature type="transmembrane region" description="Helical" evidence="1">
    <location>
        <begin position="83"/>
        <end position="101"/>
    </location>
</feature>
<name>A0ABR7TGQ5_9BACT</name>
<gene>
    <name evidence="2" type="ORF">ICL07_01810</name>
</gene>
<keyword evidence="1" id="KW-1133">Transmembrane helix</keyword>
<evidence type="ECO:0000313" key="2">
    <source>
        <dbReference type="EMBL" id="MBC9929088.1"/>
    </source>
</evidence>
<accession>A0ABR7TGQ5</accession>
<dbReference type="EMBL" id="JACVFC010000001">
    <property type="protein sequence ID" value="MBC9929088.1"/>
    <property type="molecule type" value="Genomic_DNA"/>
</dbReference>
<feature type="transmembrane region" description="Helical" evidence="1">
    <location>
        <begin position="49"/>
        <end position="71"/>
    </location>
</feature>
<dbReference type="RefSeq" id="WP_188086239.1">
    <property type="nucleotide sequence ID" value="NZ_JACVFC010000001.1"/>
</dbReference>
<evidence type="ECO:0008006" key="4">
    <source>
        <dbReference type="Google" id="ProtNLM"/>
    </source>
</evidence>
<proteinExistence type="predicted"/>
<keyword evidence="1" id="KW-0472">Membrane</keyword>
<reference evidence="2 3" key="1">
    <citation type="submission" date="2020-09" db="EMBL/GenBank/DDBJ databases">
        <title>Genome sequences of type strains of Chitinophaga qingshengii and Chitinophaga varians.</title>
        <authorList>
            <person name="Kittiwongwattana C."/>
        </authorList>
    </citation>
    <scope>NUCLEOTIDE SEQUENCE [LARGE SCALE GENOMIC DNA]</scope>
    <source>
        <strain evidence="2 3">JCM 30026</strain>
    </source>
</reference>
<keyword evidence="3" id="KW-1185">Reference proteome</keyword>
<dbReference type="Proteomes" id="UP000659124">
    <property type="component" value="Unassembled WGS sequence"/>
</dbReference>